<dbReference type="RefSeq" id="WP_331213103.1">
    <property type="nucleotide sequence ID" value="NZ_JAZGQK010000003.1"/>
</dbReference>
<dbReference type="Proteomes" id="UP001332243">
    <property type="component" value="Unassembled WGS sequence"/>
</dbReference>
<dbReference type="Gene3D" id="1.10.30.50">
    <property type="match status" value="1"/>
</dbReference>
<evidence type="ECO:0008006" key="3">
    <source>
        <dbReference type="Google" id="ProtNLM"/>
    </source>
</evidence>
<reference evidence="1 2" key="1">
    <citation type="submission" date="2024-01" db="EMBL/GenBank/DDBJ databases">
        <title>Genome insights into Plantactinospora sonchi sp. nov.</title>
        <authorList>
            <person name="Wang L."/>
        </authorList>
    </citation>
    <scope>NUCLEOTIDE SEQUENCE [LARGE SCALE GENOMIC DNA]</scope>
    <source>
        <strain evidence="1 2">NEAU-QY2</strain>
    </source>
</reference>
<protein>
    <recommendedName>
        <fullName evidence="3">TIGR02646 family protein</fullName>
    </recommendedName>
</protein>
<keyword evidence="2" id="KW-1185">Reference proteome</keyword>
<accession>A0ABU7RNB2</accession>
<comment type="caution">
    <text evidence="1">The sequence shown here is derived from an EMBL/GenBank/DDBJ whole genome shotgun (WGS) entry which is preliminary data.</text>
</comment>
<gene>
    <name evidence="1" type="ORF">V1633_05775</name>
</gene>
<sequence length="274" mass="31482">MIFIDLVRLEQRVELSWKEKAAAALLDVRAATTSDDRKKVLTKHASLWAEVKHHLAGASTGKCWYCETRDVRSDAAVDHFRPKSKVEESPEHEGYWWLAFDFRNYRYCCTFCNSTRVDRVGGSRGGKQTHFPLLNPEDRVFEEGDIAVERPMLLDPIRATDPALLYFREDGVPEPRYGGEKGLRASKSIEIYHLNHTELVEARLETLNRVRELISLGRRYYDSWLLDGSDEPAFESVIAQLKKLCAPGAEYSAAVRDLVKGYRDSEHTWIDQVF</sequence>
<dbReference type="EMBL" id="JAZGQK010000003">
    <property type="protein sequence ID" value="MEE6258000.1"/>
    <property type="molecule type" value="Genomic_DNA"/>
</dbReference>
<proteinExistence type="predicted"/>
<organism evidence="1 2">
    <name type="scientific">Plantactinospora sonchi</name>
    <dbReference type="NCBI Taxonomy" id="1544735"/>
    <lineage>
        <taxon>Bacteria</taxon>
        <taxon>Bacillati</taxon>
        <taxon>Actinomycetota</taxon>
        <taxon>Actinomycetes</taxon>
        <taxon>Micromonosporales</taxon>
        <taxon>Micromonosporaceae</taxon>
        <taxon>Plantactinospora</taxon>
    </lineage>
</organism>
<name>A0ABU7RNB2_9ACTN</name>
<evidence type="ECO:0000313" key="1">
    <source>
        <dbReference type="EMBL" id="MEE6258000.1"/>
    </source>
</evidence>
<evidence type="ECO:0000313" key="2">
    <source>
        <dbReference type="Proteomes" id="UP001332243"/>
    </source>
</evidence>